<dbReference type="AlphaFoldDB" id="A0A0K2SHL1"/>
<dbReference type="Proteomes" id="UP000065807">
    <property type="component" value="Chromosome"/>
</dbReference>
<proteinExistence type="predicted"/>
<dbReference type="KEGG" id="lpil:LIP_0457"/>
<gene>
    <name evidence="1" type="ORF">LIP_0457</name>
</gene>
<evidence type="ECO:0000313" key="1">
    <source>
        <dbReference type="EMBL" id="BAS26314.1"/>
    </source>
</evidence>
<accession>A0A0K2SHL1</accession>
<keyword evidence="2" id="KW-1185">Reference proteome</keyword>
<name>A0A0K2SHL1_LIMPI</name>
<reference evidence="2" key="2">
    <citation type="journal article" date="2016" name="Int. J. Syst. Evol. Microbiol.">
        <title>Complete genome sequence and cell structure of Limnochorda pilosa, a Gram-negative spore-former within the phylum Firmicutes.</title>
        <authorList>
            <person name="Watanabe M."/>
            <person name="Kojima H."/>
            <person name="Fukui M."/>
        </authorList>
    </citation>
    <scope>NUCLEOTIDE SEQUENCE [LARGE SCALE GENOMIC DNA]</scope>
    <source>
        <strain evidence="2">HC45</strain>
    </source>
</reference>
<sequence>MHAALRSGKTPNAREVIRFYRQAKKQLPEGRPVRFVRGDAHLGTQALLEELAPAPYRHHTATRPQRTLLRVPALLVRHARRMILRLPALWTHRAAWQTIRLALST</sequence>
<reference evidence="2" key="1">
    <citation type="submission" date="2015-07" db="EMBL/GenBank/DDBJ databases">
        <title>Complete genome sequence and phylogenetic analysis of Limnochorda pilosa.</title>
        <authorList>
            <person name="Watanabe M."/>
            <person name="Kojima H."/>
            <person name="Fukui M."/>
        </authorList>
    </citation>
    <scope>NUCLEOTIDE SEQUENCE [LARGE SCALE GENOMIC DNA]</scope>
    <source>
        <strain evidence="2">HC45</strain>
    </source>
</reference>
<organism evidence="1 2">
    <name type="scientific">Limnochorda pilosa</name>
    <dbReference type="NCBI Taxonomy" id="1555112"/>
    <lineage>
        <taxon>Bacteria</taxon>
        <taxon>Bacillati</taxon>
        <taxon>Bacillota</taxon>
        <taxon>Limnochordia</taxon>
        <taxon>Limnochordales</taxon>
        <taxon>Limnochordaceae</taxon>
        <taxon>Limnochorda</taxon>
    </lineage>
</organism>
<evidence type="ECO:0000313" key="2">
    <source>
        <dbReference type="Proteomes" id="UP000065807"/>
    </source>
</evidence>
<protein>
    <submittedName>
        <fullName evidence="1">Uncharacterized protein</fullName>
    </submittedName>
</protein>
<dbReference type="RefSeq" id="WP_068133760.1">
    <property type="nucleotide sequence ID" value="NZ_AP014924.1"/>
</dbReference>
<dbReference type="EMBL" id="AP014924">
    <property type="protein sequence ID" value="BAS26314.1"/>
    <property type="molecule type" value="Genomic_DNA"/>
</dbReference>